<dbReference type="InterPro" id="IPR021988">
    <property type="entry name" value="BMT1"/>
</dbReference>
<dbReference type="OrthoDB" id="3631276at2759"/>
<evidence type="ECO:0008006" key="9">
    <source>
        <dbReference type="Google" id="ProtNLM"/>
    </source>
</evidence>
<reference evidence="7 8" key="1">
    <citation type="journal article" date="2011" name="Proc. Natl. Acad. Sci. U.S.A.">
        <title>Evolutionary erosion of yeast sex chromosomes by mating-type switching accidents.</title>
        <authorList>
            <person name="Gordon J.L."/>
            <person name="Armisen D."/>
            <person name="Proux-Wera E."/>
            <person name="Oheigeartaigh S.S."/>
            <person name="Byrne K.P."/>
            <person name="Wolfe K.H."/>
        </authorList>
    </citation>
    <scope>NUCLEOTIDE SEQUENCE [LARGE SCALE GENOMIC DNA]</scope>
    <source>
        <strain evidence="8">ATCC MYA-139 / BCRC 22969 / CBS 8797 / CCRC 22969 / KCTC 17520 / NBRC 10181 / NCYC 3082</strain>
    </source>
</reference>
<dbReference type="GO" id="GO:0000030">
    <property type="term" value="F:mannosyltransferase activity"/>
    <property type="evidence" value="ECO:0007669"/>
    <property type="project" value="InterPro"/>
</dbReference>
<keyword evidence="5" id="KW-0961">Cell wall biogenesis/degradation</keyword>
<dbReference type="HOGENOM" id="CLU_013841_3_0_1"/>
<keyword evidence="6" id="KW-1133">Transmembrane helix</keyword>
<comment type="subcellular location">
    <subcellularLocation>
        <location evidence="1">Membrane</location>
        <topology evidence="1">Single-pass type II membrane protein</topology>
    </subcellularLocation>
</comment>
<dbReference type="STRING" id="1071383.J7S839"/>
<dbReference type="OMA" id="LMTSRIF"/>
<dbReference type="Proteomes" id="UP000006310">
    <property type="component" value="Chromosome 5"/>
</dbReference>
<reference evidence="8" key="2">
    <citation type="submission" date="2012-08" db="EMBL/GenBank/DDBJ databases">
        <title>Genome sequence of Kazachstania naganishii.</title>
        <authorList>
            <person name="Gordon J.L."/>
            <person name="Armisen D."/>
            <person name="Proux-Wera E."/>
            <person name="OhEigeartaigh S.S."/>
            <person name="Byrne K.P."/>
            <person name="Wolfe K.H."/>
        </authorList>
    </citation>
    <scope>NUCLEOTIDE SEQUENCE [LARGE SCALE GENOMIC DNA]</scope>
    <source>
        <strain evidence="8">ATCC MYA-139 / BCRC 22969 / CBS 8797 / CCRC 22969 / KCTC 17520 / NBRC 10181 / NCYC 3082</strain>
    </source>
</reference>
<accession>J7S839</accession>
<keyword evidence="6" id="KW-0472">Membrane</keyword>
<comment type="similarity">
    <text evidence="2">Belongs to the BMT family.</text>
</comment>
<protein>
    <recommendedName>
        <fullName evidence="9">Beta-mannosyltransferase 1</fullName>
    </recommendedName>
</protein>
<dbReference type="RefSeq" id="XP_022464922.1">
    <property type="nucleotide sequence ID" value="XM_022608424.1"/>
</dbReference>
<dbReference type="EMBL" id="HE978318">
    <property type="protein sequence ID" value="CCK70676.1"/>
    <property type="molecule type" value="Genomic_DNA"/>
</dbReference>
<dbReference type="Pfam" id="PF12141">
    <property type="entry name" value="BMT"/>
    <property type="match status" value="2"/>
</dbReference>
<evidence type="ECO:0000313" key="8">
    <source>
        <dbReference type="Proteomes" id="UP000006310"/>
    </source>
</evidence>
<dbReference type="GeneID" id="34526376"/>
<dbReference type="AlphaFoldDB" id="J7S839"/>
<keyword evidence="8" id="KW-1185">Reference proteome</keyword>
<evidence type="ECO:0000256" key="6">
    <source>
        <dbReference type="SAM" id="Phobius"/>
    </source>
</evidence>
<evidence type="ECO:0000256" key="2">
    <source>
        <dbReference type="ARBA" id="ARBA00009486"/>
    </source>
</evidence>
<feature type="transmembrane region" description="Helical" evidence="6">
    <location>
        <begin position="21"/>
        <end position="41"/>
    </location>
</feature>
<organism evidence="7 8">
    <name type="scientific">Huiozyma naganishii (strain ATCC MYA-139 / BCRC 22969 / CBS 8797 / KCTC 17520 / NBRC 10181 / NCYC 3082 / Yp74L-3)</name>
    <name type="common">Yeast</name>
    <name type="synonym">Kazachstania naganishii</name>
    <dbReference type="NCBI Taxonomy" id="1071383"/>
    <lineage>
        <taxon>Eukaryota</taxon>
        <taxon>Fungi</taxon>
        <taxon>Dikarya</taxon>
        <taxon>Ascomycota</taxon>
        <taxon>Saccharomycotina</taxon>
        <taxon>Saccharomycetes</taxon>
        <taxon>Saccharomycetales</taxon>
        <taxon>Saccharomycetaceae</taxon>
        <taxon>Huiozyma</taxon>
    </lineage>
</organism>
<keyword evidence="6" id="KW-0812">Transmembrane</keyword>
<evidence type="ECO:0000256" key="4">
    <source>
        <dbReference type="ARBA" id="ARBA00022968"/>
    </source>
</evidence>
<name>J7S839_HUIN7</name>
<keyword evidence="3" id="KW-0328">Glycosyltransferase</keyword>
<dbReference type="GO" id="GO:0016020">
    <property type="term" value="C:membrane"/>
    <property type="evidence" value="ECO:0007669"/>
    <property type="project" value="UniProtKB-SubCell"/>
</dbReference>
<dbReference type="eggNOG" id="ENOG502QTZG">
    <property type="taxonomic scope" value="Eukaryota"/>
</dbReference>
<proteinExistence type="inferred from homology"/>
<keyword evidence="4" id="KW-0735">Signal-anchor</keyword>
<dbReference type="GO" id="GO:0071555">
    <property type="term" value="P:cell wall organization"/>
    <property type="evidence" value="ECO:0007669"/>
    <property type="project" value="UniProtKB-KW"/>
</dbReference>
<sequence>MQVVSGLLRRVPWIFARSRRSASYLVLVVLVATLASVHIWGSPNKRSYLRRNVLEPVIVPSRTDLLEARIGKRSFKSTRDYSRIPFFRKQDITAYVFNTEDIVYEDCAEVQYNNLIESHVEDSDVQIDLAKVRQMLISKSDYWHKLFTASDEEQWSVNHVVRKRWFAFGTSAVWYPEGDCYLVYTRVIYSDAGIKDKPNISVVYAQAYDKDWNELIGKKFNYYDVKMPEYVQEELDSLWGFIADLQCEEYKNNPEQYNRCSKENQPRIKETQLRINEIEAHYSITYPTVLDIDFIVHGLFSGPEDPRAFLMGAPGKIQEPILVFNMQATEHRRMHSFRPHRRNNALIEYSRTDGELRNQEKNWAPFFHYRQDEKIDFPDEQIYFIHDFTPMNVLRCSLFDGSCVVAFDEEPAKKDKLSLIRGGTQYIRFPSIIPEVKDWQMWVGFAKSHIPPCGCGGNFYRPQLSLLVESEGKYHLEFLTPTLDFGIDVLNWSGDGSKCDGHNVLNPNTISNWEVVGQDEATGLYEDYLTLTISEADIKSSFVTVRGVLNYVLGVYGKKEIKDTYNVDSKTLEVNKFTASCIGVSAQLFCKEYGESH</sequence>
<evidence type="ECO:0000256" key="1">
    <source>
        <dbReference type="ARBA" id="ARBA00004606"/>
    </source>
</evidence>
<keyword evidence="3" id="KW-0808">Transferase</keyword>
<evidence type="ECO:0000313" key="7">
    <source>
        <dbReference type="EMBL" id="CCK70676.1"/>
    </source>
</evidence>
<evidence type="ECO:0000256" key="3">
    <source>
        <dbReference type="ARBA" id="ARBA00022676"/>
    </source>
</evidence>
<evidence type="ECO:0000256" key="5">
    <source>
        <dbReference type="ARBA" id="ARBA00023316"/>
    </source>
</evidence>
<dbReference type="KEGG" id="kng:KNAG_0E04230"/>
<gene>
    <name evidence="7" type="primary">KNAG0E04230</name>
    <name evidence="7" type="ordered locus">KNAG_0E04230</name>
</gene>